<evidence type="ECO:0000313" key="2">
    <source>
        <dbReference type="EMBL" id="CAI8013498.1"/>
    </source>
</evidence>
<dbReference type="InterPro" id="IPR028994">
    <property type="entry name" value="Integrin_alpha_N"/>
</dbReference>
<proteinExistence type="predicted"/>
<keyword evidence="3" id="KW-1185">Reference proteome</keyword>
<feature type="transmembrane region" description="Helical" evidence="1">
    <location>
        <begin position="451"/>
        <end position="471"/>
    </location>
</feature>
<dbReference type="SUPFAM" id="SSF69318">
    <property type="entry name" value="Integrin alpha N-terminal domain"/>
    <property type="match status" value="1"/>
</dbReference>
<dbReference type="PANTHER" id="PTHR34284:SF1">
    <property type="entry name" value="FG-GAP REPEAT-CONTAINING PROTEIN"/>
    <property type="match status" value="1"/>
</dbReference>
<evidence type="ECO:0000256" key="1">
    <source>
        <dbReference type="SAM" id="Phobius"/>
    </source>
</evidence>
<dbReference type="EMBL" id="CASHTH010001265">
    <property type="protein sequence ID" value="CAI8013498.1"/>
    <property type="molecule type" value="Genomic_DNA"/>
</dbReference>
<reference evidence="2" key="1">
    <citation type="submission" date="2023-03" db="EMBL/GenBank/DDBJ databases">
        <authorList>
            <person name="Steffen K."/>
            <person name="Cardenas P."/>
        </authorList>
    </citation>
    <scope>NUCLEOTIDE SEQUENCE</scope>
</reference>
<keyword evidence="1" id="KW-0812">Transmembrane</keyword>
<organism evidence="2 3">
    <name type="scientific">Geodia barretti</name>
    <name type="common">Barrett's horny sponge</name>
    <dbReference type="NCBI Taxonomy" id="519541"/>
    <lineage>
        <taxon>Eukaryota</taxon>
        <taxon>Metazoa</taxon>
        <taxon>Porifera</taxon>
        <taxon>Demospongiae</taxon>
        <taxon>Heteroscleromorpha</taxon>
        <taxon>Tetractinellida</taxon>
        <taxon>Astrophorina</taxon>
        <taxon>Geodiidae</taxon>
        <taxon>Geodia</taxon>
    </lineage>
</organism>
<keyword evidence="1" id="KW-1133">Transmembrane helix</keyword>
<name>A0AA35RL08_GEOBA</name>
<keyword evidence="1" id="KW-0472">Membrane</keyword>
<accession>A0AA35RL08</accession>
<gene>
    <name evidence="2" type="ORF">GBAR_LOCUS8547</name>
</gene>
<dbReference type="AlphaFoldDB" id="A0AA35RL08"/>
<dbReference type="Proteomes" id="UP001174909">
    <property type="component" value="Unassembled WGS sequence"/>
</dbReference>
<protein>
    <submittedName>
        <fullName evidence="2">Uncharacterized protein</fullName>
    </submittedName>
</protein>
<evidence type="ECO:0000313" key="3">
    <source>
        <dbReference type="Proteomes" id="UP001174909"/>
    </source>
</evidence>
<sequence length="488" mass="54761">MPGDQEQMLDSYEHYTTVALDGASGDVRWQHTPSDFQLNPAYRPDISSFRHLKLYLHKQILHEGEVSWHQYSHSLNQILPHTWLRNGDTHLQLAHFKKDRRKRDEPDISEHIMKVGGLAADHIAGLAFGGLRPHSPDEHIQDPNILIVHSAEGVSVLHLYQGRPLCTIPLSPYHATHVDVNGDGTIDHVQAVVNPMDDSEDELGCYGQALPMVVGSKPLFKHSICKATHWTETFIATDKWFPQLNKVGRKKIDHDITEPLPPVLIQSVYHSSPVKLHLGLTGYSWTKWLARRQKVVDAPAPPPHPEGPVYDSVFVLSSGRVTSIGPKGEFNWQVDTKGDWDPASEVIYNAKHPSWNQDPHHLLFLHEAFTPSAQPHSMTSFGKKDQVLIQGWRGLVVLSGRDGSTVTYLRLPCQPISPPTLADFSDDGWNDIIITCADRYEGFVASRQSGFWNTTILSLFVGVVLTIIAIYTRQRTVRPLPLAKSSLD</sequence>
<dbReference type="PANTHER" id="PTHR34284">
    <property type="entry name" value="FG-GAP REPEAT-CONTAINING PROTEIN"/>
    <property type="match status" value="1"/>
</dbReference>
<comment type="caution">
    <text evidence="2">The sequence shown here is derived from an EMBL/GenBank/DDBJ whole genome shotgun (WGS) entry which is preliminary data.</text>
</comment>